<dbReference type="AlphaFoldDB" id="A1RVB9"/>
<dbReference type="InterPro" id="IPR002739">
    <property type="entry name" value="PAB1135-like"/>
</dbReference>
<keyword evidence="2" id="KW-1185">Reference proteome</keyword>
<dbReference type="PANTHER" id="PTHR38816:SF1">
    <property type="entry name" value="EXOSOME SUBUNIT"/>
    <property type="match status" value="1"/>
</dbReference>
<dbReference type="SUPFAM" id="SSF55282">
    <property type="entry name" value="RL5-like"/>
    <property type="match status" value="1"/>
</dbReference>
<reference evidence="1" key="1">
    <citation type="submission" date="2006-12" db="EMBL/GenBank/DDBJ databases">
        <title>Complete sequence of Pyrobaculum islandicum DSM 4184.</title>
        <authorList>
            <person name="Copeland A."/>
            <person name="Lucas S."/>
            <person name="Lapidus A."/>
            <person name="Barry K."/>
            <person name="Detter J.C."/>
            <person name="Glavina del Rio T."/>
            <person name="Dalin E."/>
            <person name="Tice H."/>
            <person name="Pitluck S."/>
            <person name="Meincke L."/>
            <person name="Brettin T."/>
            <person name="Bruce D."/>
            <person name="Han C."/>
            <person name="Tapia R."/>
            <person name="Gilna P."/>
            <person name="Schmutz J."/>
            <person name="Larimer F."/>
            <person name="Land M."/>
            <person name="Hauser L."/>
            <person name="Kyrpides N."/>
            <person name="Mikhailova N."/>
            <person name="Cozen A.E."/>
            <person name="Fitz-Gibbon S.T."/>
            <person name="House C.H."/>
            <person name="Saltikov C."/>
            <person name="Lowe T."/>
            <person name="Richardson P."/>
        </authorList>
    </citation>
    <scope>NUCLEOTIDE SEQUENCE [LARGE SCALE GENOMIC DNA]</scope>
    <source>
        <strain evidence="1">DSM 4184</strain>
    </source>
</reference>
<sequence length="118" mass="13324">MRCRYIEISVIVHATESLDRVVETLRKFFGDIPLVVEKYEGHHGNPIYLITSFLDDCDPLLKKLCETFGGEVPASKGEAEGLYYLRLDKQALAMGIVKAVTHDDVIRLKIRTKNGLCN</sequence>
<organism evidence="1 2">
    <name type="scientific">Pyrobaculum islandicum (strain DSM 4184 / JCM 9189 / GEO3)</name>
    <dbReference type="NCBI Taxonomy" id="384616"/>
    <lineage>
        <taxon>Archaea</taxon>
        <taxon>Thermoproteota</taxon>
        <taxon>Thermoprotei</taxon>
        <taxon>Thermoproteales</taxon>
        <taxon>Thermoproteaceae</taxon>
        <taxon>Pyrobaculum</taxon>
    </lineage>
</organism>
<name>A1RVB9_PYRIL</name>
<dbReference type="RefSeq" id="WP_011763476.1">
    <property type="nucleotide sequence ID" value="NC_008701.1"/>
</dbReference>
<dbReference type="HOGENOM" id="CLU_131306_1_1_2"/>
<dbReference type="EMBL" id="CP000504">
    <property type="protein sequence ID" value="ABL88901.1"/>
    <property type="molecule type" value="Genomic_DNA"/>
</dbReference>
<dbReference type="OrthoDB" id="10874at2157"/>
<dbReference type="GeneID" id="4617950"/>
<dbReference type="Pfam" id="PF01877">
    <property type="entry name" value="RNA_binding"/>
    <property type="match status" value="1"/>
</dbReference>
<proteinExistence type="predicted"/>
<protein>
    <recommendedName>
        <fullName evidence="3">Exosome protein</fullName>
    </recommendedName>
</protein>
<evidence type="ECO:0000313" key="1">
    <source>
        <dbReference type="EMBL" id="ABL88901.1"/>
    </source>
</evidence>
<dbReference type="KEGG" id="pis:Pisl_1750"/>
<evidence type="ECO:0008006" key="3">
    <source>
        <dbReference type="Google" id="ProtNLM"/>
    </source>
</evidence>
<dbReference type="Proteomes" id="UP000002595">
    <property type="component" value="Chromosome"/>
</dbReference>
<evidence type="ECO:0000313" key="2">
    <source>
        <dbReference type="Proteomes" id="UP000002595"/>
    </source>
</evidence>
<dbReference type="STRING" id="384616.Pisl_1750"/>
<accession>A1RVB9</accession>
<dbReference type="Gene3D" id="3.30.1440.10">
    <property type="match status" value="1"/>
</dbReference>
<dbReference type="eggNOG" id="arCOG01042">
    <property type="taxonomic scope" value="Archaea"/>
</dbReference>
<dbReference type="InterPro" id="IPR022803">
    <property type="entry name" value="Ribosomal_uL5_dom_sf"/>
</dbReference>
<gene>
    <name evidence="1" type="ordered locus">Pisl_1750</name>
</gene>
<dbReference type="PANTHER" id="PTHR38816">
    <property type="entry name" value="EXOSOME SUBUNIT, DUF54 FAMILY-RELATED"/>
    <property type="match status" value="1"/>
</dbReference>